<reference evidence="4 5" key="1">
    <citation type="submission" date="2016-12" db="EMBL/GenBank/DDBJ databases">
        <title>Trade-off between light-utilization and light-protection in marine flavobacteria.</title>
        <authorList>
            <person name="Kumagai Y."/>
            <person name="Yoshizawa S."/>
            <person name="Kogure K."/>
            <person name="Iwasaki W."/>
        </authorList>
    </citation>
    <scope>NUCLEOTIDE SEQUENCE [LARGE SCALE GENOMIC DNA]</scope>
    <source>
        <strain evidence="4 5">KCTC 12100</strain>
    </source>
</reference>
<dbReference type="PROSITE" id="PS00523">
    <property type="entry name" value="SULFATASE_1"/>
    <property type="match status" value="1"/>
</dbReference>
<proteinExistence type="inferred from homology"/>
<dbReference type="InterPro" id="IPR052701">
    <property type="entry name" value="GAG_Ulvan_Degrading_Sulfatases"/>
</dbReference>
<evidence type="ECO:0000256" key="1">
    <source>
        <dbReference type="ARBA" id="ARBA00008779"/>
    </source>
</evidence>
<accession>A0A2P6CCN0</accession>
<dbReference type="RefSeq" id="WP_105048326.1">
    <property type="nucleotide sequence ID" value="NZ_CP150661.1"/>
</dbReference>
<evidence type="ECO:0000313" key="4">
    <source>
        <dbReference type="EMBL" id="PQJ72667.1"/>
    </source>
</evidence>
<dbReference type="GO" id="GO:0016787">
    <property type="term" value="F:hydrolase activity"/>
    <property type="evidence" value="ECO:0007669"/>
    <property type="project" value="UniProtKB-KW"/>
</dbReference>
<feature type="domain" description="Sulfatase N-terminal" evidence="3">
    <location>
        <begin position="27"/>
        <end position="295"/>
    </location>
</feature>
<protein>
    <submittedName>
        <fullName evidence="4">Arylsulfatase</fullName>
    </submittedName>
</protein>
<keyword evidence="2" id="KW-0378">Hydrolase</keyword>
<gene>
    <name evidence="4" type="ORF">BTO14_05075</name>
</gene>
<dbReference type="InterPro" id="IPR000917">
    <property type="entry name" value="Sulfatase_N"/>
</dbReference>
<dbReference type="PANTHER" id="PTHR43751">
    <property type="entry name" value="SULFATASE"/>
    <property type="match status" value="1"/>
</dbReference>
<dbReference type="Pfam" id="PF00884">
    <property type="entry name" value="Sulfatase"/>
    <property type="match status" value="1"/>
</dbReference>
<keyword evidence="5" id="KW-1185">Reference proteome</keyword>
<evidence type="ECO:0000259" key="3">
    <source>
        <dbReference type="Pfam" id="PF00884"/>
    </source>
</evidence>
<dbReference type="CDD" id="cd16027">
    <property type="entry name" value="SGSH"/>
    <property type="match status" value="1"/>
</dbReference>
<organism evidence="4 5">
    <name type="scientific">Polaribacter butkevichii</name>
    <dbReference type="NCBI Taxonomy" id="218490"/>
    <lineage>
        <taxon>Bacteria</taxon>
        <taxon>Pseudomonadati</taxon>
        <taxon>Bacteroidota</taxon>
        <taxon>Flavobacteriia</taxon>
        <taxon>Flavobacteriales</taxon>
        <taxon>Flavobacteriaceae</taxon>
    </lineage>
</organism>
<dbReference type="Proteomes" id="UP000247345">
    <property type="component" value="Unassembled WGS sequence"/>
</dbReference>
<dbReference type="Gene3D" id="3.40.720.10">
    <property type="entry name" value="Alkaline Phosphatase, subunit A"/>
    <property type="match status" value="1"/>
</dbReference>
<dbReference type="PANTHER" id="PTHR43751:SF1">
    <property type="entry name" value="SULFATASE ATSG-RELATED"/>
    <property type="match status" value="1"/>
</dbReference>
<dbReference type="AlphaFoldDB" id="A0A2P6CCN0"/>
<comment type="caution">
    <text evidence="4">The sequence shown here is derived from an EMBL/GenBank/DDBJ whole genome shotgun (WGS) entry which is preliminary data.</text>
</comment>
<comment type="similarity">
    <text evidence="1">Belongs to the sulfatase family.</text>
</comment>
<evidence type="ECO:0000313" key="5">
    <source>
        <dbReference type="Proteomes" id="UP000247345"/>
    </source>
</evidence>
<name>A0A2P6CCN0_9FLAO</name>
<dbReference type="OrthoDB" id="9815108at2"/>
<dbReference type="InterPro" id="IPR017850">
    <property type="entry name" value="Alkaline_phosphatase_core_sf"/>
</dbReference>
<dbReference type="SUPFAM" id="SSF53649">
    <property type="entry name" value="Alkaline phosphatase-like"/>
    <property type="match status" value="1"/>
</dbReference>
<sequence length="466" mass="53299">MKKLSIFIFFTIFNLGSFYKVIAQNLPNIVIYLADDQSQADGSVYGAKILKTPTADKLAKAGITFNNAFVASPSCAPSRGAFLTGLMPAKNGAECNHTYPSPSKLVLTENLQKAGYQILSFGKVAHGSMNEEMGKDGRFDYQSSPKVDLYKNVTEYFDANNTKGPICLMVGDRRPHVPWTTNNIYNPNELTLPPSFIDTKSTRQHWAQYYSDITGMDDEMGKVYKLAQKKFGDNFIFIYTADHGAQWPFHKWNLYDKGIKVPMIAVWPKHIKPNTRTDAMVSWIDILPTLLDITNSEIPKEIDGKSFKNVLEGKADKHRDLIFTTHTGDQTKNVYPIRSVRDTQFKFILNLRPNTYHSNHSDILRRPNSDGYWDSWDKKAEKDPRAAAIIQKYYVRPAEEFYDLANDPDEQVNLIFSEKHQQKIKAMRLLLDDWLKEQADNKDVYTMPYPINGPKPHDIYKTKNSH</sequence>
<dbReference type="InterPro" id="IPR024607">
    <property type="entry name" value="Sulfatase_CS"/>
</dbReference>
<dbReference type="EMBL" id="MSCK01000001">
    <property type="protein sequence ID" value="PQJ72667.1"/>
    <property type="molecule type" value="Genomic_DNA"/>
</dbReference>
<evidence type="ECO:0000256" key="2">
    <source>
        <dbReference type="ARBA" id="ARBA00022801"/>
    </source>
</evidence>